<dbReference type="PANTHER" id="PTHR27003:SF471">
    <property type="entry name" value="VASCULAR ENDOTHELIAL GROWTH FACTOR RECEPTOR 2 (VEGFR2)-RELATED"/>
    <property type="match status" value="1"/>
</dbReference>
<gene>
    <name evidence="2" type="ORF">LSAT_V11C100034460</name>
</gene>
<keyword evidence="3" id="KW-1185">Reference proteome</keyword>
<keyword evidence="1" id="KW-0547">Nucleotide-binding</keyword>
<dbReference type="PROSITE" id="PS00107">
    <property type="entry name" value="PROTEIN_KINASE_ATP"/>
    <property type="match status" value="1"/>
</dbReference>
<accession>A0A9R1XY59</accession>
<feature type="binding site" evidence="1">
    <location>
        <position position="58"/>
    </location>
    <ligand>
        <name>ATP</name>
        <dbReference type="ChEBI" id="CHEBI:30616"/>
    </ligand>
</feature>
<dbReference type="Proteomes" id="UP000235145">
    <property type="component" value="Unassembled WGS sequence"/>
</dbReference>
<dbReference type="GO" id="GO:0004714">
    <property type="term" value="F:transmembrane receptor protein tyrosine kinase activity"/>
    <property type="evidence" value="ECO:0007669"/>
    <property type="project" value="InterPro"/>
</dbReference>
<name>A0A9R1XY59_LACSA</name>
<evidence type="ECO:0000313" key="3">
    <source>
        <dbReference type="Proteomes" id="UP000235145"/>
    </source>
</evidence>
<dbReference type="GO" id="GO:0005524">
    <property type="term" value="F:ATP binding"/>
    <property type="evidence" value="ECO:0007669"/>
    <property type="project" value="UniProtKB-UniRule"/>
</dbReference>
<organism evidence="2 3">
    <name type="scientific">Lactuca sativa</name>
    <name type="common">Garden lettuce</name>
    <dbReference type="NCBI Taxonomy" id="4236"/>
    <lineage>
        <taxon>Eukaryota</taxon>
        <taxon>Viridiplantae</taxon>
        <taxon>Streptophyta</taxon>
        <taxon>Embryophyta</taxon>
        <taxon>Tracheophyta</taxon>
        <taxon>Spermatophyta</taxon>
        <taxon>Magnoliopsida</taxon>
        <taxon>eudicotyledons</taxon>
        <taxon>Gunneridae</taxon>
        <taxon>Pentapetalae</taxon>
        <taxon>asterids</taxon>
        <taxon>campanulids</taxon>
        <taxon>Asterales</taxon>
        <taxon>Asteraceae</taxon>
        <taxon>Cichorioideae</taxon>
        <taxon>Cichorieae</taxon>
        <taxon>Lactucinae</taxon>
        <taxon>Lactuca</taxon>
    </lineage>
</organism>
<dbReference type="InterPro" id="IPR011009">
    <property type="entry name" value="Kinase-like_dom_sf"/>
</dbReference>
<protein>
    <recommendedName>
        <fullName evidence="4">Protein kinase domain-containing protein</fullName>
    </recommendedName>
</protein>
<dbReference type="PANTHER" id="PTHR27003">
    <property type="entry name" value="OS07G0166700 PROTEIN"/>
    <property type="match status" value="1"/>
</dbReference>
<dbReference type="InterPro" id="IPR017441">
    <property type="entry name" value="Protein_kinase_ATP_BS"/>
</dbReference>
<comment type="caution">
    <text evidence="2">The sequence shown here is derived from an EMBL/GenBank/DDBJ whole genome shotgun (WGS) entry which is preliminary data.</text>
</comment>
<evidence type="ECO:0008006" key="4">
    <source>
        <dbReference type="Google" id="ProtNLM"/>
    </source>
</evidence>
<proteinExistence type="predicted"/>
<dbReference type="EMBL" id="NBSK02000001">
    <property type="protein sequence ID" value="KAJ0226787.1"/>
    <property type="molecule type" value="Genomic_DNA"/>
</dbReference>
<dbReference type="Gene3D" id="3.30.200.20">
    <property type="entry name" value="Phosphorylase Kinase, domain 1"/>
    <property type="match status" value="1"/>
</dbReference>
<dbReference type="InterPro" id="IPR045272">
    <property type="entry name" value="ANXUR1/2-like"/>
</dbReference>
<sequence length="88" mass="9781">MPTIGTKTIQNSIKISLEDIISATQNFSDDHLIGRGRFGNVYKGQVTHANGFNAIAAKRLDRLFGQGEQNFCWSCIFFLSINTRISSV</sequence>
<dbReference type="AlphaFoldDB" id="A0A9R1XY59"/>
<dbReference type="SUPFAM" id="SSF56112">
    <property type="entry name" value="Protein kinase-like (PK-like)"/>
    <property type="match status" value="1"/>
</dbReference>
<keyword evidence="1" id="KW-0067">ATP-binding</keyword>
<evidence type="ECO:0000313" key="2">
    <source>
        <dbReference type="EMBL" id="KAJ0226787.1"/>
    </source>
</evidence>
<reference evidence="2 3" key="1">
    <citation type="journal article" date="2017" name="Nat. Commun.">
        <title>Genome assembly with in vitro proximity ligation data and whole-genome triplication in lettuce.</title>
        <authorList>
            <person name="Reyes-Chin-Wo S."/>
            <person name="Wang Z."/>
            <person name="Yang X."/>
            <person name="Kozik A."/>
            <person name="Arikit S."/>
            <person name="Song C."/>
            <person name="Xia L."/>
            <person name="Froenicke L."/>
            <person name="Lavelle D.O."/>
            <person name="Truco M.J."/>
            <person name="Xia R."/>
            <person name="Zhu S."/>
            <person name="Xu C."/>
            <person name="Xu H."/>
            <person name="Xu X."/>
            <person name="Cox K."/>
            <person name="Korf I."/>
            <person name="Meyers B.C."/>
            <person name="Michelmore R.W."/>
        </authorList>
    </citation>
    <scope>NUCLEOTIDE SEQUENCE [LARGE SCALE GENOMIC DNA]</scope>
    <source>
        <strain evidence="3">cv. Salinas</strain>
        <tissue evidence="2">Seedlings</tissue>
    </source>
</reference>
<evidence type="ECO:0000256" key="1">
    <source>
        <dbReference type="PROSITE-ProRule" id="PRU10141"/>
    </source>
</evidence>